<dbReference type="Proteomes" id="UP001224890">
    <property type="component" value="Unassembled WGS sequence"/>
</dbReference>
<comment type="similarity">
    <text evidence="2">Belongs to the glucosamine/galactosamine-6-phosphate isomerase family.</text>
</comment>
<proteinExistence type="inferred from homology"/>
<evidence type="ECO:0000256" key="9">
    <source>
        <dbReference type="SAM" id="MobiDB-lite"/>
    </source>
</evidence>
<dbReference type="EMBL" id="JAHMHR010000009">
    <property type="protein sequence ID" value="KAK1689196.1"/>
    <property type="molecule type" value="Genomic_DNA"/>
</dbReference>
<evidence type="ECO:0000256" key="2">
    <source>
        <dbReference type="ARBA" id="ARBA00005526"/>
    </source>
</evidence>
<dbReference type="GO" id="GO:0006043">
    <property type="term" value="P:glucosamine catabolic process"/>
    <property type="evidence" value="ECO:0007669"/>
    <property type="project" value="TreeGrafter"/>
</dbReference>
<evidence type="ECO:0000313" key="12">
    <source>
        <dbReference type="Proteomes" id="UP001224890"/>
    </source>
</evidence>
<evidence type="ECO:0000259" key="10">
    <source>
        <dbReference type="Pfam" id="PF01182"/>
    </source>
</evidence>
<accession>A0AAJ0ART3</accession>
<dbReference type="NCBIfam" id="TIGR00502">
    <property type="entry name" value="nagB"/>
    <property type="match status" value="1"/>
</dbReference>
<dbReference type="HAMAP" id="MF_01241">
    <property type="entry name" value="GlcN6P_deamin"/>
    <property type="match status" value="1"/>
</dbReference>
<dbReference type="Gene3D" id="3.40.50.1360">
    <property type="match status" value="1"/>
</dbReference>
<evidence type="ECO:0000256" key="5">
    <source>
        <dbReference type="ARBA" id="ARBA00022801"/>
    </source>
</evidence>
<name>A0AAJ0ART3_9PEZI</name>
<dbReference type="SUPFAM" id="SSF100950">
    <property type="entry name" value="NagB/RpiA/CoA transferase-like"/>
    <property type="match status" value="1"/>
</dbReference>
<keyword evidence="5" id="KW-0378">Hydrolase</keyword>
<evidence type="ECO:0000256" key="6">
    <source>
        <dbReference type="ARBA" id="ARBA00023277"/>
    </source>
</evidence>
<evidence type="ECO:0000256" key="4">
    <source>
        <dbReference type="ARBA" id="ARBA00017067"/>
    </source>
</evidence>
<sequence>MRLIIRDDAEAASAYVANYVVDRIKHFNPTPAHPFVLGLPTGSSPLGVYKILVQKYKAGEISFENVITFNMDEYVGIPRDHPESYHSFMWKHLFSHVNIHPQNVNILNGQNPNLEAECVAYESKIKAVGGIDLFLAGIGEDGHIAFNEPGSSLASRTRVKTLAYDTILANSRFFGNDVDQVPRLALTVGVQTVLEAREVVAIILGAKKALALQRCIEQGVNHMWTLSSLQLHPHPMIVVDEDATLELQVKTVKYFKSIEKVAREQGFEQILPSKIRTGPSPPPIPITRIDEVDTPTILHPQPTTSRLLRASPATEYPIRSRSTSPDIELVFESMASRTKSPSEQQLRAVTPDLVTDRMAERIPGVPALAGRLTPNPEQQQQQQTSSISRSATPELVPDRMASRIPEPSLARRLTPNPEQQMMSRVNAVGA</sequence>
<comment type="caution">
    <text evidence="11">The sequence shown here is derived from an EMBL/GenBank/DDBJ whole genome shotgun (WGS) entry which is preliminary data.</text>
</comment>
<keyword evidence="12" id="KW-1185">Reference proteome</keyword>
<keyword evidence="11" id="KW-0413">Isomerase</keyword>
<feature type="domain" description="Glucosamine/galactosamine-6-phosphate isomerase" evidence="10">
    <location>
        <begin position="8"/>
        <end position="222"/>
    </location>
</feature>
<protein>
    <recommendedName>
        <fullName evidence="4">Glucosamine-6-phosphate deaminase</fullName>
        <ecNumber evidence="3">3.5.99.6</ecNumber>
    </recommendedName>
    <alternativeName>
        <fullName evidence="8">Glucosamine-6-phosphate isomerase</fullName>
    </alternativeName>
</protein>
<dbReference type="PANTHER" id="PTHR11280:SF5">
    <property type="entry name" value="GLUCOSAMINE-6-PHOSPHATE ISOMERASE"/>
    <property type="match status" value="1"/>
</dbReference>
<dbReference type="GO" id="GO:0006046">
    <property type="term" value="P:N-acetylglucosamine catabolic process"/>
    <property type="evidence" value="ECO:0007669"/>
    <property type="project" value="TreeGrafter"/>
</dbReference>
<dbReference type="GO" id="GO:0016853">
    <property type="term" value="F:isomerase activity"/>
    <property type="evidence" value="ECO:0007669"/>
    <property type="project" value="UniProtKB-KW"/>
</dbReference>
<dbReference type="GO" id="GO:0005829">
    <property type="term" value="C:cytosol"/>
    <property type="evidence" value="ECO:0007669"/>
    <property type="project" value="UniProtKB-ARBA"/>
</dbReference>
<dbReference type="AlphaFoldDB" id="A0AAJ0ART3"/>
<dbReference type="PROSITE" id="PS01161">
    <property type="entry name" value="GLC_GALNAC_ISOMERASE"/>
    <property type="match status" value="1"/>
</dbReference>
<dbReference type="CDD" id="cd01399">
    <property type="entry name" value="GlcN6P_deaminase"/>
    <property type="match status" value="1"/>
</dbReference>
<gene>
    <name evidence="11" type="ORF">BDP55DRAFT_432230</name>
</gene>
<keyword evidence="6" id="KW-0119">Carbohydrate metabolism</keyword>
<feature type="region of interest" description="Disordered" evidence="9">
    <location>
        <begin position="367"/>
        <end position="430"/>
    </location>
</feature>
<dbReference type="InterPro" id="IPR018321">
    <property type="entry name" value="Glucosamine6P_isomerase_CS"/>
</dbReference>
<dbReference type="EC" id="3.5.99.6" evidence="3"/>
<dbReference type="InterPro" id="IPR004547">
    <property type="entry name" value="Glucosamine6P_isomerase"/>
</dbReference>
<dbReference type="GO" id="GO:0004342">
    <property type="term" value="F:glucosamine-6-phosphate deaminase activity"/>
    <property type="evidence" value="ECO:0007669"/>
    <property type="project" value="UniProtKB-EC"/>
</dbReference>
<dbReference type="Pfam" id="PF01182">
    <property type="entry name" value="Glucosamine_iso"/>
    <property type="match status" value="1"/>
</dbReference>
<reference evidence="11" key="1">
    <citation type="submission" date="2021-06" db="EMBL/GenBank/DDBJ databases">
        <title>Comparative genomics, transcriptomics and evolutionary studies reveal genomic signatures of adaptation to plant cell wall in hemibiotrophic fungi.</title>
        <authorList>
            <consortium name="DOE Joint Genome Institute"/>
            <person name="Baroncelli R."/>
            <person name="Diaz J.F."/>
            <person name="Benocci T."/>
            <person name="Peng M."/>
            <person name="Battaglia E."/>
            <person name="Haridas S."/>
            <person name="Andreopoulos W."/>
            <person name="Labutti K."/>
            <person name="Pangilinan J."/>
            <person name="Floch G.L."/>
            <person name="Makela M.R."/>
            <person name="Henrissat B."/>
            <person name="Grigoriev I.V."/>
            <person name="Crouch J.A."/>
            <person name="De Vries R.P."/>
            <person name="Sukno S.A."/>
            <person name="Thon M.R."/>
        </authorList>
    </citation>
    <scope>NUCLEOTIDE SEQUENCE</scope>
    <source>
        <strain evidence="11">CBS 193.32</strain>
    </source>
</reference>
<dbReference type="GeneID" id="85452059"/>
<evidence type="ECO:0000256" key="3">
    <source>
        <dbReference type="ARBA" id="ARBA00012680"/>
    </source>
</evidence>
<dbReference type="GO" id="GO:0019262">
    <property type="term" value="P:N-acetylneuraminate catabolic process"/>
    <property type="evidence" value="ECO:0007669"/>
    <property type="project" value="TreeGrafter"/>
</dbReference>
<comment type="function">
    <text evidence="7">Catalyzes the reversible conversion of alpha-D-glucosamine 6-phosphate (GlcN-6P) into beta-D-fructose 6-phosphate (Fru-6P) and ammonium ion, a regulatory reaction step in de novo uridine diphosphate-N-acetyl-alpha-D-glucosamine (UDP-GlcNAc) biosynthesis via hexosamine pathway.</text>
</comment>
<dbReference type="InterPro" id="IPR037171">
    <property type="entry name" value="NagB/RpiA_transferase-like"/>
</dbReference>
<dbReference type="InterPro" id="IPR006148">
    <property type="entry name" value="Glc/Gal-6P_isomerase"/>
</dbReference>
<evidence type="ECO:0000256" key="8">
    <source>
        <dbReference type="ARBA" id="ARBA00050047"/>
    </source>
</evidence>
<dbReference type="GO" id="GO:0005975">
    <property type="term" value="P:carbohydrate metabolic process"/>
    <property type="evidence" value="ECO:0007669"/>
    <property type="project" value="InterPro"/>
</dbReference>
<organism evidence="11 12">
    <name type="scientific">Colletotrichum godetiae</name>
    <dbReference type="NCBI Taxonomy" id="1209918"/>
    <lineage>
        <taxon>Eukaryota</taxon>
        <taxon>Fungi</taxon>
        <taxon>Dikarya</taxon>
        <taxon>Ascomycota</taxon>
        <taxon>Pezizomycotina</taxon>
        <taxon>Sordariomycetes</taxon>
        <taxon>Hypocreomycetidae</taxon>
        <taxon>Glomerellales</taxon>
        <taxon>Glomerellaceae</taxon>
        <taxon>Colletotrichum</taxon>
        <taxon>Colletotrichum acutatum species complex</taxon>
    </lineage>
</organism>
<comment type="catalytic activity">
    <reaction evidence="1">
        <text>alpha-D-glucosamine 6-phosphate + H2O = beta-D-fructose 6-phosphate + NH4(+)</text>
        <dbReference type="Rhea" id="RHEA:12172"/>
        <dbReference type="ChEBI" id="CHEBI:15377"/>
        <dbReference type="ChEBI" id="CHEBI:28938"/>
        <dbReference type="ChEBI" id="CHEBI:57634"/>
        <dbReference type="ChEBI" id="CHEBI:75989"/>
        <dbReference type="EC" id="3.5.99.6"/>
    </reaction>
</comment>
<dbReference type="RefSeq" id="XP_060432891.1">
    <property type="nucleotide sequence ID" value="XM_060567533.1"/>
</dbReference>
<evidence type="ECO:0000256" key="7">
    <source>
        <dbReference type="ARBA" id="ARBA00049961"/>
    </source>
</evidence>
<dbReference type="GO" id="GO:0042802">
    <property type="term" value="F:identical protein binding"/>
    <property type="evidence" value="ECO:0007669"/>
    <property type="project" value="TreeGrafter"/>
</dbReference>
<evidence type="ECO:0000256" key="1">
    <source>
        <dbReference type="ARBA" id="ARBA00000644"/>
    </source>
</evidence>
<dbReference type="FunFam" id="3.40.50.1360:FF:000002">
    <property type="entry name" value="Glucosamine-6-phosphate deaminase"/>
    <property type="match status" value="1"/>
</dbReference>
<evidence type="ECO:0000313" key="11">
    <source>
        <dbReference type="EMBL" id="KAK1689196.1"/>
    </source>
</evidence>
<dbReference type="PANTHER" id="PTHR11280">
    <property type="entry name" value="GLUCOSAMINE-6-PHOSPHATE ISOMERASE"/>
    <property type="match status" value="1"/>
</dbReference>